<reference evidence="2" key="1">
    <citation type="submission" date="2022-12" db="EMBL/GenBank/DDBJ databases">
        <authorList>
            <person name="Mo P."/>
        </authorList>
    </citation>
    <scope>NUCLEOTIDE SEQUENCE [LARGE SCALE GENOMIC DNA]</scope>
    <source>
        <strain evidence="2">HUAS 3-15</strain>
    </source>
</reference>
<proteinExistence type="predicted"/>
<sequence>MAQAKMELADGGIEQACGTWNRALDAMAGVRSLRTRRSVMEMRKSLAQFKNRGVSAAQELDERAAGFLA</sequence>
<dbReference type="Proteomes" id="UP001212821">
    <property type="component" value="Chromosome"/>
</dbReference>
<dbReference type="RefSeq" id="WP_270139916.1">
    <property type="nucleotide sequence ID" value="NZ_CP115450.1"/>
</dbReference>
<dbReference type="EMBL" id="CP115450">
    <property type="protein sequence ID" value="WBP84586.1"/>
    <property type="molecule type" value="Genomic_DNA"/>
</dbReference>
<accession>A0ABY7PW41</accession>
<keyword evidence="2" id="KW-1185">Reference proteome</keyword>
<evidence type="ECO:0000313" key="2">
    <source>
        <dbReference type="Proteomes" id="UP001212821"/>
    </source>
</evidence>
<name>A0ABY7PW41_9ACTN</name>
<gene>
    <name evidence="1" type="ORF">O1G21_01070</name>
</gene>
<organism evidence="1 2">
    <name type="scientific">Kitasatospora cathayae</name>
    <dbReference type="NCBI Taxonomy" id="3004092"/>
    <lineage>
        <taxon>Bacteria</taxon>
        <taxon>Bacillati</taxon>
        <taxon>Actinomycetota</taxon>
        <taxon>Actinomycetes</taxon>
        <taxon>Kitasatosporales</taxon>
        <taxon>Streptomycetaceae</taxon>
        <taxon>Kitasatospora</taxon>
    </lineage>
</organism>
<protein>
    <submittedName>
        <fullName evidence="1">Uncharacterized protein</fullName>
    </submittedName>
</protein>
<evidence type="ECO:0000313" key="1">
    <source>
        <dbReference type="EMBL" id="WBP84586.1"/>
    </source>
</evidence>